<accession>A0ABR5PRZ1</accession>
<gene>
    <name evidence="19" type="ORF">FC44_GL001390</name>
</gene>
<dbReference type="InterPro" id="IPR027417">
    <property type="entry name" value="P-loop_NTPase"/>
</dbReference>
<keyword evidence="2" id="KW-0813">Transport</keyword>
<dbReference type="PROSITE" id="PS50929">
    <property type="entry name" value="ABC_TM1F"/>
    <property type="match status" value="1"/>
</dbReference>
<evidence type="ECO:0000256" key="8">
    <source>
        <dbReference type="ARBA" id="ARBA00022807"/>
    </source>
</evidence>
<dbReference type="PANTHER" id="PTHR24221">
    <property type="entry name" value="ATP-BINDING CASSETTE SUB-FAMILY B"/>
    <property type="match status" value="1"/>
</dbReference>
<dbReference type="RefSeq" id="WP_057809199.1">
    <property type="nucleotide sequence ID" value="NZ_AZGN01000005.1"/>
</dbReference>
<dbReference type="SUPFAM" id="SSF52540">
    <property type="entry name" value="P-loop containing nucleoside triphosphate hydrolases"/>
    <property type="match status" value="1"/>
</dbReference>
<dbReference type="EMBL" id="AZGN01000005">
    <property type="protein sequence ID" value="KRM34303.1"/>
    <property type="molecule type" value="Genomic_DNA"/>
</dbReference>
<evidence type="ECO:0000256" key="13">
    <source>
        <dbReference type="ARBA" id="ARBA00023136"/>
    </source>
</evidence>
<feature type="transmembrane region" description="Helical" evidence="15">
    <location>
        <begin position="280"/>
        <end position="303"/>
    </location>
</feature>
<dbReference type="Pfam" id="PF00664">
    <property type="entry name" value="ABC_membrane"/>
    <property type="match status" value="1"/>
</dbReference>
<feature type="domain" description="ABC transporter" evidence="16">
    <location>
        <begin position="486"/>
        <end position="720"/>
    </location>
</feature>
<reference evidence="19 20" key="1">
    <citation type="journal article" date="2015" name="Genome Announc.">
        <title>Expanding the biotechnology potential of lactobacilli through comparative genomics of 213 strains and associated genera.</title>
        <authorList>
            <person name="Sun Z."/>
            <person name="Harris H.M."/>
            <person name="McCann A."/>
            <person name="Guo C."/>
            <person name="Argimon S."/>
            <person name="Zhang W."/>
            <person name="Yang X."/>
            <person name="Jeffery I.B."/>
            <person name="Cooney J.C."/>
            <person name="Kagawa T.F."/>
            <person name="Liu W."/>
            <person name="Song Y."/>
            <person name="Salvetti E."/>
            <person name="Wrobel A."/>
            <person name="Rasinkangas P."/>
            <person name="Parkhill J."/>
            <person name="Rea M.C."/>
            <person name="O'Sullivan O."/>
            <person name="Ritari J."/>
            <person name="Douillard F.P."/>
            <person name="Paul Ross R."/>
            <person name="Yang R."/>
            <person name="Briner A.E."/>
            <person name="Felis G.E."/>
            <person name="de Vos W.M."/>
            <person name="Barrangou R."/>
            <person name="Klaenhammer T.R."/>
            <person name="Caufield P.W."/>
            <person name="Cui Y."/>
            <person name="Zhang H."/>
            <person name="O'Toole P.W."/>
        </authorList>
    </citation>
    <scope>NUCLEOTIDE SEQUENCE [LARGE SCALE GENOMIC DNA]</scope>
    <source>
        <strain evidence="19 20">DSM 6629</strain>
    </source>
</reference>
<dbReference type="Proteomes" id="UP000051735">
    <property type="component" value="Unassembled WGS sequence"/>
</dbReference>
<keyword evidence="10" id="KW-0653">Protein transport</keyword>
<dbReference type="InterPro" id="IPR036640">
    <property type="entry name" value="ABC1_TM_sf"/>
</dbReference>
<evidence type="ECO:0000256" key="1">
    <source>
        <dbReference type="ARBA" id="ARBA00004651"/>
    </source>
</evidence>
<dbReference type="Gene3D" id="3.90.70.10">
    <property type="entry name" value="Cysteine proteinases"/>
    <property type="match status" value="1"/>
</dbReference>
<dbReference type="InterPro" id="IPR003439">
    <property type="entry name" value="ABC_transporter-like_ATP-bd"/>
</dbReference>
<evidence type="ECO:0000313" key="19">
    <source>
        <dbReference type="EMBL" id="KRM34303.1"/>
    </source>
</evidence>
<comment type="subcellular location">
    <subcellularLocation>
        <location evidence="1">Cell membrane</location>
        <topology evidence="1">Multi-pass membrane protein</topology>
    </subcellularLocation>
</comment>
<evidence type="ECO:0000256" key="11">
    <source>
        <dbReference type="ARBA" id="ARBA00022967"/>
    </source>
</evidence>
<keyword evidence="14" id="KW-0080">Bacteriocin transport</keyword>
<dbReference type="Gene3D" id="3.40.50.300">
    <property type="entry name" value="P-loop containing nucleotide triphosphate hydrolases"/>
    <property type="match status" value="1"/>
</dbReference>
<dbReference type="SUPFAM" id="SSF90123">
    <property type="entry name" value="ABC transporter transmembrane region"/>
    <property type="match status" value="1"/>
</dbReference>
<dbReference type="InterPro" id="IPR005074">
    <property type="entry name" value="Peptidase_C39"/>
</dbReference>
<evidence type="ECO:0000313" key="20">
    <source>
        <dbReference type="Proteomes" id="UP000051735"/>
    </source>
</evidence>
<dbReference type="SMART" id="SM00382">
    <property type="entry name" value="AAA"/>
    <property type="match status" value="1"/>
</dbReference>
<feature type="transmembrane region" description="Helical" evidence="15">
    <location>
        <begin position="309"/>
        <end position="328"/>
    </location>
</feature>
<keyword evidence="13 15" id="KW-0472">Membrane</keyword>
<keyword evidence="6" id="KW-0547">Nucleotide-binding</keyword>
<feature type="transmembrane region" description="Helical" evidence="15">
    <location>
        <begin position="398"/>
        <end position="417"/>
    </location>
</feature>
<dbReference type="PROSITE" id="PS00211">
    <property type="entry name" value="ABC_TRANSPORTER_1"/>
    <property type="match status" value="1"/>
</dbReference>
<evidence type="ECO:0000256" key="4">
    <source>
        <dbReference type="ARBA" id="ARBA00022670"/>
    </source>
</evidence>
<dbReference type="Gene3D" id="1.20.1560.10">
    <property type="entry name" value="ABC transporter type 1, transmembrane domain"/>
    <property type="match status" value="1"/>
</dbReference>
<dbReference type="PROSITE" id="PS50990">
    <property type="entry name" value="PEPTIDASE_C39"/>
    <property type="match status" value="1"/>
</dbReference>
<feature type="domain" description="ABC transmembrane type-1" evidence="17">
    <location>
        <begin position="173"/>
        <end position="452"/>
    </location>
</feature>
<evidence type="ECO:0000256" key="7">
    <source>
        <dbReference type="ARBA" id="ARBA00022801"/>
    </source>
</evidence>
<keyword evidence="5 15" id="KW-0812">Transmembrane</keyword>
<dbReference type="InterPro" id="IPR005897">
    <property type="entry name" value="Pept_C39_ABC_bacteriocin"/>
</dbReference>
<keyword evidence="11" id="KW-1278">Translocase</keyword>
<name>A0ABR5PRZ1_9LACO</name>
<dbReference type="Pfam" id="PF03412">
    <property type="entry name" value="Peptidase_C39"/>
    <property type="match status" value="1"/>
</dbReference>
<evidence type="ECO:0000256" key="15">
    <source>
        <dbReference type="SAM" id="Phobius"/>
    </source>
</evidence>
<keyword evidence="8" id="KW-0788">Thiol protease</keyword>
<dbReference type="InterPro" id="IPR003593">
    <property type="entry name" value="AAA+_ATPase"/>
</dbReference>
<keyword evidence="12 15" id="KW-1133">Transmembrane helix</keyword>
<dbReference type="CDD" id="cd02418">
    <property type="entry name" value="Peptidase_C39B"/>
    <property type="match status" value="1"/>
</dbReference>
<evidence type="ECO:0000259" key="17">
    <source>
        <dbReference type="PROSITE" id="PS50929"/>
    </source>
</evidence>
<keyword evidence="9" id="KW-0067">ATP-binding</keyword>
<feature type="transmembrane region" description="Helical" evidence="15">
    <location>
        <begin position="173"/>
        <end position="191"/>
    </location>
</feature>
<dbReference type="NCBIfam" id="TIGR01193">
    <property type="entry name" value="bacteriocin_ABC"/>
    <property type="match status" value="1"/>
</dbReference>
<dbReference type="InterPro" id="IPR017871">
    <property type="entry name" value="ABC_transporter-like_CS"/>
</dbReference>
<evidence type="ECO:0000256" key="3">
    <source>
        <dbReference type="ARBA" id="ARBA00022475"/>
    </source>
</evidence>
<dbReference type="InterPro" id="IPR011527">
    <property type="entry name" value="ABC1_TM_dom"/>
</dbReference>
<dbReference type="Pfam" id="PF00005">
    <property type="entry name" value="ABC_tran"/>
    <property type="match status" value="1"/>
</dbReference>
<proteinExistence type="predicted"/>
<feature type="transmembrane region" description="Helical" evidence="15">
    <location>
        <begin position="203"/>
        <end position="224"/>
    </location>
</feature>
<keyword evidence="20" id="KW-1185">Reference proteome</keyword>
<evidence type="ECO:0000259" key="18">
    <source>
        <dbReference type="PROSITE" id="PS50990"/>
    </source>
</evidence>
<dbReference type="CDD" id="cd18570">
    <property type="entry name" value="ABC_6TM_PCAT1_LagD_like"/>
    <property type="match status" value="1"/>
</dbReference>
<evidence type="ECO:0000256" key="12">
    <source>
        <dbReference type="ARBA" id="ARBA00022989"/>
    </source>
</evidence>
<evidence type="ECO:0000256" key="5">
    <source>
        <dbReference type="ARBA" id="ARBA00022692"/>
    </source>
</evidence>
<evidence type="ECO:0000256" key="6">
    <source>
        <dbReference type="ARBA" id="ARBA00022741"/>
    </source>
</evidence>
<comment type="caution">
    <text evidence="19">The sequence shown here is derived from an EMBL/GenBank/DDBJ whole genome shotgun (WGS) entry which is preliminary data.</text>
</comment>
<dbReference type="PANTHER" id="PTHR24221:SF654">
    <property type="entry name" value="ATP-BINDING CASSETTE SUB-FAMILY B MEMBER 6"/>
    <property type="match status" value="1"/>
</dbReference>
<evidence type="ECO:0000259" key="16">
    <source>
        <dbReference type="PROSITE" id="PS50893"/>
    </source>
</evidence>
<dbReference type="GeneID" id="75116202"/>
<dbReference type="PROSITE" id="PS50893">
    <property type="entry name" value="ABC_TRANSPORTER_2"/>
    <property type="match status" value="1"/>
</dbReference>
<evidence type="ECO:0000256" key="10">
    <source>
        <dbReference type="ARBA" id="ARBA00022927"/>
    </source>
</evidence>
<keyword evidence="7" id="KW-0378">Hydrolase</keyword>
<organism evidence="19 20">
    <name type="scientific">Lactobacillus intestinalis DSM 6629</name>
    <dbReference type="NCBI Taxonomy" id="1423761"/>
    <lineage>
        <taxon>Bacteria</taxon>
        <taxon>Bacillati</taxon>
        <taxon>Bacillota</taxon>
        <taxon>Bacilli</taxon>
        <taxon>Lactobacillales</taxon>
        <taxon>Lactobacillaceae</taxon>
        <taxon>Lactobacillus</taxon>
    </lineage>
</organism>
<dbReference type="InterPro" id="IPR039421">
    <property type="entry name" value="Type_1_exporter"/>
</dbReference>
<evidence type="ECO:0000256" key="9">
    <source>
        <dbReference type="ARBA" id="ARBA00022840"/>
    </source>
</evidence>
<evidence type="ECO:0000256" key="2">
    <source>
        <dbReference type="ARBA" id="ARBA00022448"/>
    </source>
</evidence>
<sequence>MNIFKYRSIYIPQVDETDCGAACLAMILKYYHSRISIAHLRHIAKTNTEGTTAFGLVKTAESFNMEVQAVKADMSLFNMEDIQYPFIVHVVKEGSLLHYYVVLKSTKNKIVIADPDPTSGIKKISKKAFEKEWTGVTLLMIPKSNFKVIKEKKTNLISLLPYLFKQKTLIKNIILATILVTLISIGTSYFVQGLIDTYIPNEAYTILSILAIGLLIAYVFNSIFQYGQQVLLNILGQRLSIDLNLQYIRHVFELPMEFFTTRKTGEITSRFSDASRIIDALARMVISLFLALSIVILMGIVLALQNMTLFLITLFSIPIYAIIILGFTKKFEKLNNDQMESNAVVSSSIIEDIQGIETIKALNSEQIRYRKIDEQFVDYLRKAFKYSKNETLQTVLKTFVRLALNIVVLWVGAIIVMHNQMSIGQLMAFNALLAYFVDPLQNIINLQPTLQAANVAQNRLNEVYLVKSEFNKTASINKIQQIEGDIHLTHVYYRYGYGSDVLQNISLKISPGEKLTIVGMSGSGKSTLVKLLVAFYSPTKGKLTFNNKAVSNIDKHILRSYVNYVPQIPCVFSGTIKENLLLGSRPHISDEEIKKACQIAEIKDDIEKLPLQYDTPLDENAKVLSGGQKQRLTIARALLTPAKVLILDEATSGLDTITEKKVVNNLLQLKDKTIIFIAHRLSIAKKTDNIIVLSKGQIVEHGSHKELMAAQGYYYNLVKS</sequence>
<protein>
    <submittedName>
        <fullName evidence="19">ABC superfamily ATP binding cassette transporter</fullName>
    </submittedName>
</protein>
<feature type="domain" description="Peptidase C39" evidence="18">
    <location>
        <begin position="13"/>
        <end position="140"/>
    </location>
</feature>
<evidence type="ECO:0000256" key="14">
    <source>
        <dbReference type="ARBA" id="ARBA00043264"/>
    </source>
</evidence>
<keyword evidence="3" id="KW-1003">Cell membrane</keyword>
<keyword evidence="4" id="KW-0645">Protease</keyword>